<accession>A0A914WMZ4</accession>
<reference evidence="2" key="1">
    <citation type="submission" date="2022-11" db="UniProtKB">
        <authorList>
            <consortium name="WormBaseParasite"/>
        </authorList>
    </citation>
    <scope>IDENTIFICATION</scope>
</reference>
<protein>
    <submittedName>
        <fullName evidence="2">Uncharacterized protein</fullName>
    </submittedName>
</protein>
<proteinExistence type="predicted"/>
<keyword evidence="1" id="KW-1185">Reference proteome</keyword>
<evidence type="ECO:0000313" key="1">
    <source>
        <dbReference type="Proteomes" id="UP000887566"/>
    </source>
</evidence>
<dbReference type="Proteomes" id="UP000887566">
    <property type="component" value="Unplaced"/>
</dbReference>
<evidence type="ECO:0000313" key="2">
    <source>
        <dbReference type="WBParaSite" id="PSAMB.scaffold4521size14349.g24525.t1"/>
    </source>
</evidence>
<sequence length="321" mass="37002">MLRTKQLMQLALLHSPSGSLVHRRLAQTLSPAVYRSPSHEVDIPRNTTFPVLLSMGQDWKGAGKQAFTRWRGMMRDRTSIKYALSEAQIALEEEEEGFCLTDWPFFLSFYPPGDVGMAYLKTWYYRLTSHRKALKLINEHDKDFDVKEMLRTNAVLAHTVSTKLAKGDYSALEGMIEQSVLEKMIDRVETLTDQQRQLLNFGMGDYLDIGGQQWLPRLLDVEVEKDCDRLVARFSCLDCAVYQVNKIKFEEVVGEYERPPGTKYFEKGLIRTLGNTFLLDLEDYPYKIPRQIVLNTILTRQLAPVLSKDYFISEMNIIVAP</sequence>
<name>A0A914WMZ4_9BILA</name>
<organism evidence="1 2">
    <name type="scientific">Plectus sambesii</name>
    <dbReference type="NCBI Taxonomy" id="2011161"/>
    <lineage>
        <taxon>Eukaryota</taxon>
        <taxon>Metazoa</taxon>
        <taxon>Ecdysozoa</taxon>
        <taxon>Nematoda</taxon>
        <taxon>Chromadorea</taxon>
        <taxon>Plectida</taxon>
        <taxon>Plectina</taxon>
        <taxon>Plectoidea</taxon>
        <taxon>Plectidae</taxon>
        <taxon>Plectus</taxon>
    </lineage>
</organism>
<dbReference type="AlphaFoldDB" id="A0A914WMZ4"/>
<dbReference type="WBParaSite" id="PSAMB.scaffold4521size14349.g24525.t1">
    <property type="protein sequence ID" value="PSAMB.scaffold4521size14349.g24525.t1"/>
    <property type="gene ID" value="PSAMB.scaffold4521size14349.g24525"/>
</dbReference>